<protein>
    <submittedName>
        <fullName evidence="1">Uncharacterized protein</fullName>
    </submittedName>
</protein>
<keyword evidence="2" id="KW-1185">Reference proteome</keyword>
<organism evidence="1 2">
    <name type="scientific">Micromonospora citrea</name>
    <dbReference type="NCBI Taxonomy" id="47855"/>
    <lineage>
        <taxon>Bacteria</taxon>
        <taxon>Bacillati</taxon>
        <taxon>Actinomycetota</taxon>
        <taxon>Actinomycetes</taxon>
        <taxon>Micromonosporales</taxon>
        <taxon>Micromonosporaceae</taxon>
        <taxon>Micromonospora</taxon>
    </lineage>
</organism>
<sequence>MSVILRHEGGIYVPRVEARAVLPLPPLPDAQPVDVAHGDAIVELELLTIQGPPSVVASALDALGAHLDELVPLIGKLYYDHEEPQHGG</sequence>
<dbReference type="Proteomes" id="UP000199001">
    <property type="component" value="Unassembled WGS sequence"/>
</dbReference>
<accession>A0A1C6VWY3</accession>
<dbReference type="RefSeq" id="WP_091105815.1">
    <property type="nucleotide sequence ID" value="NZ_FMHZ01000002.1"/>
</dbReference>
<dbReference type="STRING" id="47855.GA0070606_5457"/>
<reference evidence="2" key="1">
    <citation type="submission" date="2016-06" db="EMBL/GenBank/DDBJ databases">
        <authorList>
            <person name="Varghese N."/>
            <person name="Submissions Spin"/>
        </authorList>
    </citation>
    <scope>NUCLEOTIDE SEQUENCE [LARGE SCALE GENOMIC DNA]</scope>
    <source>
        <strain evidence="2">DSM 43903</strain>
    </source>
</reference>
<evidence type="ECO:0000313" key="1">
    <source>
        <dbReference type="EMBL" id="SCL70624.1"/>
    </source>
</evidence>
<gene>
    <name evidence="1" type="ORF">GA0070606_5457</name>
</gene>
<name>A0A1C6VWY3_9ACTN</name>
<proteinExistence type="predicted"/>
<dbReference type="OrthoDB" id="3389647at2"/>
<evidence type="ECO:0000313" key="2">
    <source>
        <dbReference type="Proteomes" id="UP000199001"/>
    </source>
</evidence>
<dbReference type="AlphaFoldDB" id="A0A1C6VWY3"/>
<dbReference type="EMBL" id="FMHZ01000002">
    <property type="protein sequence ID" value="SCL70624.1"/>
    <property type="molecule type" value="Genomic_DNA"/>
</dbReference>